<sequence length="275" mass="32167">MSKQSTRSNLIQELYQLQERSSLYNLVLKPAAKIKIITISILAGIVVFFLFSFGFGNNPLWQKTVVLSSLGLILILWSRTIWVCNNYVKEKFGAKYKKFMNYTIFDRIYEVQKDFLREYRLDQMEDAFKNIFRIPIDQDHIQSVIEIIRIEKNRVKDMRWLPISLSAILSFPLWSEYIGFRFNLLLASSGTITDTNKSFLVAMDGLSMIWNSLLLGSVVLLVSTLIIRTILHHLTLTRYMKLNELEETLLLMMIYIPENSANDSKTTDQNTQRRR</sequence>
<evidence type="ECO:0000313" key="3">
    <source>
        <dbReference type="Proteomes" id="UP000730618"/>
    </source>
</evidence>
<organism evidence="2 3">
    <name type="scientific">Paenibacillus allorhizosphaerae</name>
    <dbReference type="NCBI Taxonomy" id="2849866"/>
    <lineage>
        <taxon>Bacteria</taxon>
        <taxon>Bacillati</taxon>
        <taxon>Bacillota</taxon>
        <taxon>Bacilli</taxon>
        <taxon>Bacillales</taxon>
        <taxon>Paenibacillaceae</taxon>
        <taxon>Paenibacillus</taxon>
    </lineage>
</organism>
<keyword evidence="1" id="KW-0472">Membrane</keyword>
<name>A0ABN7TQK8_9BACL</name>
<feature type="transmembrane region" description="Helical" evidence="1">
    <location>
        <begin position="36"/>
        <end position="55"/>
    </location>
</feature>
<dbReference type="EMBL" id="CAJVCE010000016">
    <property type="protein sequence ID" value="CAG7651535.1"/>
    <property type="molecule type" value="Genomic_DNA"/>
</dbReference>
<feature type="transmembrane region" description="Helical" evidence="1">
    <location>
        <begin position="160"/>
        <end position="180"/>
    </location>
</feature>
<keyword evidence="1" id="KW-1133">Transmembrane helix</keyword>
<evidence type="ECO:0000313" key="2">
    <source>
        <dbReference type="EMBL" id="CAG7651535.1"/>
    </source>
</evidence>
<feature type="transmembrane region" description="Helical" evidence="1">
    <location>
        <begin position="67"/>
        <end position="88"/>
    </location>
</feature>
<keyword evidence="3" id="KW-1185">Reference proteome</keyword>
<accession>A0ABN7TQK8</accession>
<gene>
    <name evidence="2" type="ORF">PAECIP111802_04988</name>
</gene>
<dbReference type="Proteomes" id="UP000730618">
    <property type="component" value="Unassembled WGS sequence"/>
</dbReference>
<comment type="caution">
    <text evidence="2">The sequence shown here is derived from an EMBL/GenBank/DDBJ whole genome shotgun (WGS) entry which is preliminary data.</text>
</comment>
<proteinExistence type="predicted"/>
<protein>
    <recommendedName>
        <fullName evidence="4">MotA/TolQ/ExbB proton channel domain-containing protein</fullName>
    </recommendedName>
</protein>
<dbReference type="RefSeq" id="WP_218101238.1">
    <property type="nucleotide sequence ID" value="NZ_CAJVCE010000016.1"/>
</dbReference>
<feature type="transmembrane region" description="Helical" evidence="1">
    <location>
        <begin position="208"/>
        <end position="231"/>
    </location>
</feature>
<keyword evidence="1" id="KW-0812">Transmembrane</keyword>
<reference evidence="2 3" key="1">
    <citation type="submission" date="2021-06" db="EMBL/GenBank/DDBJ databases">
        <authorList>
            <person name="Criscuolo A."/>
        </authorList>
    </citation>
    <scope>NUCLEOTIDE SEQUENCE [LARGE SCALE GENOMIC DNA]</scope>
    <source>
        <strain evidence="3">CIP 111802</strain>
    </source>
</reference>
<evidence type="ECO:0008006" key="4">
    <source>
        <dbReference type="Google" id="ProtNLM"/>
    </source>
</evidence>
<evidence type="ECO:0000256" key="1">
    <source>
        <dbReference type="SAM" id="Phobius"/>
    </source>
</evidence>